<protein>
    <submittedName>
        <fullName evidence="6">Molecular chaperone DnaK</fullName>
    </submittedName>
</protein>
<dbReference type="Pfam" id="PF00012">
    <property type="entry name" value="HSP70"/>
    <property type="match status" value="1"/>
</dbReference>
<dbReference type="AlphaFoldDB" id="A0A2S8SX89"/>
<dbReference type="OrthoDB" id="9766019at2"/>
<keyword evidence="3 5" id="KW-0067">ATP-binding</keyword>
<sequence>MARAVGIDLGTTYTAVACVDEYGKPMVIKNTDGQTTTPSAVFIDPPNYVVGEVALQSTMTDPGRVVQFIKRFMGVADYRVQVAGQSYSPEFLSSIILRKVVQEAEEALGERVTQAVITVPAHFTEAQRHATFEAGALAGLNVLRIINEPTAAALAYGISRRGRPRNILVYDLGGGTFDVTILAIDNDSLNVIAIGGDPHLGGKDWDDRIMNFIEDELREKFGYELEPDPALEAELRLKAEAAKRQLTGRPTVPITFKAKRSLATGTGSMDTYIPVRVELGREKFEEITSDLLSRSELLLESVFLQANLGWDDISETLCVGGSSRMPMVREMLTRLSGRRPLLHDPDECIAKGAALQAALLVKDETVEEVNVGHVLAHSLGVATIKNGKTLIDHIIPALTPLPCSQTRGGYTTTIDGQEKVQVRIYEGESSDPDAHPNGPIGIFNLDTRPPRPAGRPNIAVEFRCDENGRIIAVARDGDTGRESRVLISLAGERGDNEVEEEAFLLSQAIIS</sequence>
<dbReference type="InterPro" id="IPR029047">
    <property type="entry name" value="HSP70_peptide-bd_sf"/>
</dbReference>
<dbReference type="PANTHER" id="PTHR19375">
    <property type="entry name" value="HEAT SHOCK PROTEIN 70KDA"/>
    <property type="match status" value="1"/>
</dbReference>
<dbReference type="Gene3D" id="2.60.34.10">
    <property type="entry name" value="Substrate Binding Domain Of DNAk, Chain A, domain 1"/>
    <property type="match status" value="1"/>
</dbReference>
<evidence type="ECO:0000256" key="4">
    <source>
        <dbReference type="ARBA" id="ARBA00023186"/>
    </source>
</evidence>
<keyword evidence="4" id="KW-0143">Chaperone</keyword>
<comment type="caution">
    <text evidence="6">The sequence shown here is derived from an EMBL/GenBank/DDBJ whole genome shotgun (WGS) entry which is preliminary data.</text>
</comment>
<dbReference type="SUPFAM" id="SSF100920">
    <property type="entry name" value="Heat shock protein 70kD (HSP70), peptide-binding domain"/>
    <property type="match status" value="1"/>
</dbReference>
<dbReference type="InterPro" id="IPR043129">
    <property type="entry name" value="ATPase_NBD"/>
</dbReference>
<proteinExistence type="inferred from homology"/>
<gene>
    <name evidence="6" type="ORF">B1R32_101147</name>
</gene>
<dbReference type="Gene3D" id="3.90.640.10">
    <property type="entry name" value="Actin, Chain A, domain 4"/>
    <property type="match status" value="1"/>
</dbReference>
<dbReference type="EMBL" id="NIGF01000001">
    <property type="protein sequence ID" value="PQV65406.1"/>
    <property type="molecule type" value="Genomic_DNA"/>
</dbReference>
<name>A0A2S8SX89_9BACT</name>
<accession>A0A2S8SX89</accession>
<dbReference type="InParanoid" id="A0A2S8SX89"/>
<dbReference type="PRINTS" id="PR00301">
    <property type="entry name" value="HEATSHOCK70"/>
</dbReference>
<dbReference type="Proteomes" id="UP000237684">
    <property type="component" value="Unassembled WGS sequence"/>
</dbReference>
<organism evidence="6 7">
    <name type="scientific">Abditibacterium utsteinense</name>
    <dbReference type="NCBI Taxonomy" id="1960156"/>
    <lineage>
        <taxon>Bacteria</taxon>
        <taxon>Pseudomonadati</taxon>
        <taxon>Abditibacteriota</taxon>
        <taxon>Abditibacteriia</taxon>
        <taxon>Abditibacteriales</taxon>
        <taxon>Abditibacteriaceae</taxon>
        <taxon>Abditibacterium</taxon>
    </lineage>
</organism>
<dbReference type="SUPFAM" id="SSF53067">
    <property type="entry name" value="Actin-like ATPase domain"/>
    <property type="match status" value="2"/>
</dbReference>
<dbReference type="GO" id="GO:0005524">
    <property type="term" value="F:ATP binding"/>
    <property type="evidence" value="ECO:0007669"/>
    <property type="project" value="UniProtKB-KW"/>
</dbReference>
<dbReference type="CDD" id="cd24029">
    <property type="entry name" value="ASKHA_NBD_HSP70_DnaK_HscA_HscC"/>
    <property type="match status" value="1"/>
</dbReference>
<reference evidence="6 7" key="1">
    <citation type="journal article" date="2018" name="Syst. Appl. Microbiol.">
        <title>Abditibacterium utsteinense sp. nov., the first cultivated member of candidate phylum FBP, isolated from ice-free Antarctic soil samples.</title>
        <authorList>
            <person name="Tahon G."/>
            <person name="Tytgat B."/>
            <person name="Lebbe L."/>
            <person name="Carlier A."/>
            <person name="Willems A."/>
        </authorList>
    </citation>
    <scope>NUCLEOTIDE SEQUENCE [LARGE SCALE GENOMIC DNA]</scope>
    <source>
        <strain evidence="6 7">LMG 29911</strain>
    </source>
</reference>
<evidence type="ECO:0000313" key="6">
    <source>
        <dbReference type="EMBL" id="PQV65406.1"/>
    </source>
</evidence>
<dbReference type="InterPro" id="IPR018181">
    <property type="entry name" value="Heat_shock_70_CS"/>
</dbReference>
<keyword evidence="2 5" id="KW-0547">Nucleotide-binding</keyword>
<evidence type="ECO:0000256" key="3">
    <source>
        <dbReference type="ARBA" id="ARBA00022840"/>
    </source>
</evidence>
<dbReference type="FunFam" id="3.90.640.10:FF:000003">
    <property type="entry name" value="Molecular chaperone DnaK"/>
    <property type="match status" value="1"/>
</dbReference>
<dbReference type="PROSITE" id="PS00329">
    <property type="entry name" value="HSP70_2"/>
    <property type="match status" value="1"/>
</dbReference>
<dbReference type="GO" id="GO:0140662">
    <property type="term" value="F:ATP-dependent protein folding chaperone"/>
    <property type="evidence" value="ECO:0007669"/>
    <property type="project" value="InterPro"/>
</dbReference>
<dbReference type="RefSeq" id="WP_157947467.1">
    <property type="nucleotide sequence ID" value="NZ_NIGF01000001.1"/>
</dbReference>
<keyword evidence="7" id="KW-1185">Reference proteome</keyword>
<evidence type="ECO:0000256" key="5">
    <source>
        <dbReference type="RuleBase" id="RU003322"/>
    </source>
</evidence>
<evidence type="ECO:0000256" key="1">
    <source>
        <dbReference type="ARBA" id="ARBA00007381"/>
    </source>
</evidence>
<evidence type="ECO:0000256" key="2">
    <source>
        <dbReference type="ARBA" id="ARBA00022741"/>
    </source>
</evidence>
<dbReference type="FunFam" id="3.30.420.40:FF:000071">
    <property type="entry name" value="Molecular chaperone DnaK"/>
    <property type="match status" value="1"/>
</dbReference>
<evidence type="ECO:0000313" key="7">
    <source>
        <dbReference type="Proteomes" id="UP000237684"/>
    </source>
</evidence>
<dbReference type="InterPro" id="IPR013126">
    <property type="entry name" value="Hsp_70_fam"/>
</dbReference>
<comment type="similarity">
    <text evidence="1 5">Belongs to the heat shock protein 70 family.</text>
</comment>
<dbReference type="Gene3D" id="3.30.420.40">
    <property type="match status" value="2"/>
</dbReference>